<sequence>MCRLVGYKKFTSKKGKEYCVANVVSAYSQRDIDRGCIGQKTEEIFLPENCLDLLKPDDVGHELEMTYDYSGGRAYLVDVSVI</sequence>
<dbReference type="RefSeq" id="WP_018597670.1">
    <property type="nucleotide sequence ID" value="NZ_AP031416.1"/>
</dbReference>
<dbReference type="Proteomes" id="UP000515789">
    <property type="component" value="Chromosome"/>
</dbReference>
<protein>
    <submittedName>
        <fullName evidence="1">Uncharacterized protein</fullName>
    </submittedName>
</protein>
<dbReference type="AlphaFoldDB" id="A0A7G5N0V8"/>
<organism evidence="1 2">
    <name type="scientific">Blautia producta</name>
    <dbReference type="NCBI Taxonomy" id="33035"/>
    <lineage>
        <taxon>Bacteria</taxon>
        <taxon>Bacillati</taxon>
        <taxon>Bacillota</taxon>
        <taxon>Clostridia</taxon>
        <taxon>Lachnospirales</taxon>
        <taxon>Lachnospiraceae</taxon>
        <taxon>Blautia</taxon>
    </lineage>
</organism>
<proteinExistence type="predicted"/>
<dbReference type="EMBL" id="CP039126">
    <property type="protein sequence ID" value="QMW80501.1"/>
    <property type="molecule type" value="Genomic_DNA"/>
</dbReference>
<dbReference type="GeneID" id="75054049"/>
<gene>
    <name evidence="1" type="ORF">E5259_24530</name>
</gene>
<evidence type="ECO:0000313" key="2">
    <source>
        <dbReference type="Proteomes" id="UP000515789"/>
    </source>
</evidence>
<evidence type="ECO:0000313" key="1">
    <source>
        <dbReference type="EMBL" id="QMW80501.1"/>
    </source>
</evidence>
<reference evidence="1 2" key="1">
    <citation type="submission" date="2019-04" db="EMBL/GenBank/DDBJ databases">
        <authorList>
            <person name="Schori C."/>
            <person name="Ahrens C."/>
        </authorList>
    </citation>
    <scope>NUCLEOTIDE SEQUENCE [LARGE SCALE GENOMIC DNA]</scope>
    <source>
        <strain evidence="1 2">DSM 2950</strain>
    </source>
</reference>
<accession>A0A7G5N0V8</accession>
<name>A0A7G5N0V8_9FIRM</name>